<comment type="caution">
    <text evidence="2">The sequence shown here is derived from an EMBL/GenBank/DDBJ whole genome shotgun (WGS) entry which is preliminary data.</text>
</comment>
<proteinExistence type="predicted"/>
<keyword evidence="3" id="KW-1185">Reference proteome</keyword>
<organism evidence="2 3">
    <name type="scientific">Winogradskyella flava</name>
    <dbReference type="NCBI Taxonomy" id="1884876"/>
    <lineage>
        <taxon>Bacteria</taxon>
        <taxon>Pseudomonadati</taxon>
        <taxon>Bacteroidota</taxon>
        <taxon>Flavobacteriia</taxon>
        <taxon>Flavobacteriales</taxon>
        <taxon>Flavobacteriaceae</taxon>
        <taxon>Winogradskyella</taxon>
    </lineage>
</organism>
<gene>
    <name evidence="2" type="ORF">H7F21_14670</name>
</gene>
<reference evidence="2" key="1">
    <citation type="submission" date="2020-08" db="EMBL/GenBank/DDBJ databases">
        <title>Winogradskyella ouciana sp. nov., isolated from the hadal seawater of the Mariana Trench.</title>
        <authorList>
            <person name="He X."/>
        </authorList>
    </citation>
    <scope>NUCLEOTIDE SEQUENCE [LARGE SCALE GENOMIC DNA]</scope>
    <source>
        <strain evidence="2">KCTC 52348</strain>
    </source>
</reference>
<dbReference type="EMBL" id="JACLCP010000005">
    <property type="protein sequence ID" value="MBC2846346.1"/>
    <property type="molecule type" value="Genomic_DNA"/>
</dbReference>
<protein>
    <submittedName>
        <fullName evidence="2">Uncharacterized protein</fullName>
    </submittedName>
</protein>
<dbReference type="RefSeq" id="WP_185790060.1">
    <property type="nucleotide sequence ID" value="NZ_JACLCP010000005.1"/>
</dbReference>
<dbReference type="AlphaFoldDB" id="A0A842IXC3"/>
<name>A0A842IXC3_9FLAO</name>
<evidence type="ECO:0000256" key="1">
    <source>
        <dbReference type="SAM" id="Phobius"/>
    </source>
</evidence>
<feature type="transmembrane region" description="Helical" evidence="1">
    <location>
        <begin position="133"/>
        <end position="154"/>
    </location>
</feature>
<feature type="transmembrane region" description="Helical" evidence="1">
    <location>
        <begin position="7"/>
        <end position="24"/>
    </location>
</feature>
<keyword evidence="1" id="KW-1133">Transmembrane helix</keyword>
<feature type="transmembrane region" description="Helical" evidence="1">
    <location>
        <begin position="160"/>
        <end position="178"/>
    </location>
</feature>
<evidence type="ECO:0000313" key="3">
    <source>
        <dbReference type="Proteomes" id="UP000533900"/>
    </source>
</evidence>
<keyword evidence="1" id="KW-0812">Transmembrane</keyword>
<feature type="transmembrane region" description="Helical" evidence="1">
    <location>
        <begin position="77"/>
        <end position="94"/>
    </location>
</feature>
<keyword evidence="1" id="KW-0472">Membrane</keyword>
<feature type="transmembrane region" description="Helical" evidence="1">
    <location>
        <begin position="190"/>
        <end position="207"/>
    </location>
</feature>
<feature type="transmembrane region" description="Helical" evidence="1">
    <location>
        <begin position="44"/>
        <end position="65"/>
    </location>
</feature>
<feature type="transmembrane region" description="Helical" evidence="1">
    <location>
        <begin position="100"/>
        <end position="121"/>
    </location>
</feature>
<evidence type="ECO:0000313" key="2">
    <source>
        <dbReference type="EMBL" id="MBC2846346.1"/>
    </source>
</evidence>
<dbReference type="Proteomes" id="UP000533900">
    <property type="component" value="Unassembled WGS sequence"/>
</dbReference>
<sequence length="211" mass="24570">MEKAYRNIGFVFLLFIPLTFLGFYKTYFVLSPEFEGTVDMHTHLHAFIASIWMTLLITQPLLIRFKNFKLHRFFGKISYVVFVALILSFIPQMIKEYGKNLFPLNASFDIILLLMFYTLAIKHKNNVAIHMRYMIAITLIFIGPTLGRIIFFLLELEDLGAFHIPYLAVIGILIGLIIWDKKNNRTYSPYVLALIAFIIYLVALYTINVNL</sequence>
<accession>A0A842IXC3</accession>